<evidence type="ECO:0000313" key="2">
    <source>
        <dbReference type="Proteomes" id="UP000595814"/>
    </source>
</evidence>
<dbReference type="EMBL" id="CP066744">
    <property type="protein sequence ID" value="QQK07532.1"/>
    <property type="molecule type" value="Genomic_DNA"/>
</dbReference>
<organism evidence="1 2">
    <name type="scientific">Miniphocaeibacter halophilus</name>
    <dbReference type="NCBI Taxonomy" id="2931922"/>
    <lineage>
        <taxon>Bacteria</taxon>
        <taxon>Bacillati</taxon>
        <taxon>Bacillota</taxon>
        <taxon>Tissierellia</taxon>
        <taxon>Tissierellales</taxon>
        <taxon>Peptoniphilaceae</taxon>
        <taxon>Miniphocaeibacter</taxon>
    </lineage>
</organism>
<evidence type="ECO:0000313" key="1">
    <source>
        <dbReference type="EMBL" id="QQK07532.1"/>
    </source>
</evidence>
<reference evidence="1 2" key="1">
    <citation type="journal article" date="2022" name="Int. J. Syst. Evol. Microbiol.">
        <title>Miniphocaeibacter halophilus sp. nov., an ammonium-tolerant acetate-producing bacterium isolated from a biogas system.</title>
        <authorList>
            <person name="Schnurer A."/>
            <person name="Singh A."/>
            <person name="Bi S."/>
            <person name="Qiao W."/>
            <person name="Westerholm M."/>
        </authorList>
    </citation>
    <scope>NUCLEOTIDE SEQUENCE [LARGE SCALE GENOMIC DNA]</scope>
    <source>
        <strain evidence="1 2">AMB_01</strain>
    </source>
</reference>
<protein>
    <submittedName>
        <fullName evidence="1">Murein biosynthesis integral membrane protein MurJ</fullName>
    </submittedName>
</protein>
<sequence length="509" mass="56411">MKSTAFLLMIITIISKFLGLLRESLLAKYFATGIVADAFNIAMDLPILIFSFVAVGISTGFIPTYKRIEKKEGILLANRFTSNMGNVSIVIGIVIVIFCQIFASPLTKLLAYNFPKESHALATNFLRITYLSLVATSVATVYRGYLYARENYLVPAIQGFILNLFIIVSIVLGSKTNIYILPIGLTLGTIVQFIPYIPAVKKTGFKWIPKIDWSDKHLKSMLYLAIPVIFGVSVSQIGVMIDKNLATFIQSVGGYSTMKYASRLSEFVNGIVVVSIGTVAYTALSESTASRDIRKFKRMILSSMDSMNILVYPASIGLIIYAIPIVNLAFNRGEWTYQNTIITAQTLQCYAFGLVGIAFRDILLKSFYALKDTKTPTINSVYMIFVDLVLSLIAAYFIGLPGLALGTSLGAYFGSLTLAIRLRKKVGRFGGIRIFLRENTKMILSSLIMGGLSYLLYKFMLGYLGSTISLLIAVVFAVIVYGICLYILNVKELFRTLDSFKNRFGKKRS</sequence>
<keyword evidence="2" id="KW-1185">Reference proteome</keyword>
<accession>A0AC61MPX6</accession>
<proteinExistence type="predicted"/>
<gene>
    <name evidence="1" type="primary">murJ</name>
    <name evidence="1" type="ORF">JFY71_09560</name>
</gene>
<name>A0AC61MPX6_9FIRM</name>
<dbReference type="Proteomes" id="UP000595814">
    <property type="component" value="Chromosome"/>
</dbReference>